<keyword evidence="5" id="KW-0804">Transcription</keyword>
<keyword evidence="3" id="KW-0805">Transcription regulation</keyword>
<feature type="compositionally biased region" description="Low complexity" evidence="7">
    <location>
        <begin position="188"/>
        <end position="207"/>
    </location>
</feature>
<gene>
    <name evidence="9" type="ORF">FNQ90_03440</name>
</gene>
<proteinExistence type="inferred from homology"/>
<evidence type="ECO:0000256" key="3">
    <source>
        <dbReference type="ARBA" id="ARBA00023015"/>
    </source>
</evidence>
<dbReference type="InterPro" id="IPR005158">
    <property type="entry name" value="BTAD"/>
</dbReference>
<dbReference type="InterPro" id="IPR036388">
    <property type="entry name" value="WH-like_DNA-bd_sf"/>
</dbReference>
<name>A0A7W3Y037_9ACTN</name>
<feature type="domain" description="OmpR/PhoB-type" evidence="8">
    <location>
        <begin position="1"/>
        <end position="93"/>
    </location>
</feature>
<dbReference type="InterPro" id="IPR051677">
    <property type="entry name" value="AfsR-DnrI-RedD_regulator"/>
</dbReference>
<reference evidence="10" key="1">
    <citation type="submission" date="2019-10" db="EMBL/GenBank/DDBJ databases">
        <title>Streptomyces sp. nov., a novel actinobacterium isolated from alkaline environment.</title>
        <authorList>
            <person name="Golinska P."/>
        </authorList>
    </citation>
    <scope>NUCLEOTIDE SEQUENCE [LARGE SCALE GENOMIC DNA]</scope>
    <source>
        <strain evidence="10">DSM 42118</strain>
    </source>
</reference>
<feature type="non-terminal residue" evidence="9">
    <location>
        <position position="207"/>
    </location>
</feature>
<dbReference type="InterPro" id="IPR011990">
    <property type="entry name" value="TPR-like_helical_dom_sf"/>
</dbReference>
<dbReference type="RefSeq" id="WP_267133011.1">
    <property type="nucleotide sequence ID" value="NZ_VKHT01000049.1"/>
</dbReference>
<dbReference type="PANTHER" id="PTHR35807">
    <property type="entry name" value="TRANSCRIPTIONAL REGULATOR REDD-RELATED"/>
    <property type="match status" value="1"/>
</dbReference>
<feature type="region of interest" description="Disordered" evidence="7">
    <location>
        <begin position="163"/>
        <end position="207"/>
    </location>
</feature>
<dbReference type="PROSITE" id="PS51755">
    <property type="entry name" value="OMPR_PHOB"/>
    <property type="match status" value="1"/>
</dbReference>
<keyword evidence="10" id="KW-1185">Reference proteome</keyword>
<organism evidence="9 10">
    <name type="scientific">Streptomyces alkaliphilus</name>
    <dbReference type="NCBI Taxonomy" id="1472722"/>
    <lineage>
        <taxon>Bacteria</taxon>
        <taxon>Bacillati</taxon>
        <taxon>Actinomycetota</taxon>
        <taxon>Actinomycetes</taxon>
        <taxon>Kitasatosporales</taxon>
        <taxon>Streptomycetaceae</taxon>
        <taxon>Streptomyces</taxon>
    </lineage>
</organism>
<sequence length="207" mass="22182">MDIRLLGPLEVLGDDGTPLRVTGPTQRAALTALALSPGRDVPADELAFDLWATEAPGPPARLRARLRSCMGRLRRALPPGRIRTVPGGYRLAAHSWETDVGRCERVLVETETAPDDLVAALRRVEEALAQWRGEPLTELPAGSRRARESSRLLRLRTALAERRDALRRRVGPGEPRPGPTPYAPPGTAPTVGLGQASAAIPAPRAAG</sequence>
<dbReference type="SUPFAM" id="SSF46894">
    <property type="entry name" value="C-terminal effector domain of the bipartite response regulators"/>
    <property type="match status" value="1"/>
</dbReference>
<dbReference type="PANTHER" id="PTHR35807:SF1">
    <property type="entry name" value="TRANSCRIPTIONAL REGULATOR REDD"/>
    <property type="match status" value="1"/>
</dbReference>
<evidence type="ECO:0000256" key="2">
    <source>
        <dbReference type="ARBA" id="ARBA00023012"/>
    </source>
</evidence>
<keyword evidence="2" id="KW-0902">Two-component regulatory system</keyword>
<dbReference type="Gene3D" id="1.25.40.10">
    <property type="entry name" value="Tetratricopeptide repeat domain"/>
    <property type="match status" value="1"/>
</dbReference>
<dbReference type="Proteomes" id="UP000538929">
    <property type="component" value="Unassembled WGS sequence"/>
</dbReference>
<feature type="DNA-binding region" description="OmpR/PhoB-type" evidence="6">
    <location>
        <begin position="1"/>
        <end position="93"/>
    </location>
</feature>
<feature type="compositionally biased region" description="Pro residues" evidence="7">
    <location>
        <begin position="174"/>
        <end position="187"/>
    </location>
</feature>
<dbReference type="GO" id="GO:0003677">
    <property type="term" value="F:DNA binding"/>
    <property type="evidence" value="ECO:0007669"/>
    <property type="project" value="UniProtKB-UniRule"/>
</dbReference>
<keyword evidence="4 6" id="KW-0238">DNA-binding</keyword>
<evidence type="ECO:0000256" key="7">
    <source>
        <dbReference type="SAM" id="MobiDB-lite"/>
    </source>
</evidence>
<dbReference type="Gene3D" id="1.10.10.10">
    <property type="entry name" value="Winged helix-like DNA-binding domain superfamily/Winged helix DNA-binding domain"/>
    <property type="match status" value="1"/>
</dbReference>
<dbReference type="SMART" id="SM00862">
    <property type="entry name" value="Trans_reg_C"/>
    <property type="match status" value="1"/>
</dbReference>
<dbReference type="GO" id="GO:0000160">
    <property type="term" value="P:phosphorelay signal transduction system"/>
    <property type="evidence" value="ECO:0007669"/>
    <property type="project" value="UniProtKB-KW"/>
</dbReference>
<dbReference type="EMBL" id="VKHT01000049">
    <property type="protein sequence ID" value="MBB0243189.1"/>
    <property type="molecule type" value="Genomic_DNA"/>
</dbReference>
<evidence type="ECO:0000313" key="9">
    <source>
        <dbReference type="EMBL" id="MBB0243189.1"/>
    </source>
</evidence>
<protein>
    <recommendedName>
        <fullName evidence="8">OmpR/PhoB-type domain-containing protein</fullName>
    </recommendedName>
</protein>
<evidence type="ECO:0000256" key="4">
    <source>
        <dbReference type="ARBA" id="ARBA00023125"/>
    </source>
</evidence>
<accession>A0A7W3Y037</accession>
<evidence type="ECO:0000256" key="1">
    <source>
        <dbReference type="ARBA" id="ARBA00005820"/>
    </source>
</evidence>
<dbReference type="AlphaFoldDB" id="A0A7W3Y037"/>
<dbReference type="Pfam" id="PF03704">
    <property type="entry name" value="BTAD"/>
    <property type="match status" value="1"/>
</dbReference>
<evidence type="ECO:0000259" key="8">
    <source>
        <dbReference type="PROSITE" id="PS51755"/>
    </source>
</evidence>
<dbReference type="InterPro" id="IPR016032">
    <property type="entry name" value="Sig_transdc_resp-reg_C-effctor"/>
</dbReference>
<evidence type="ECO:0000256" key="6">
    <source>
        <dbReference type="PROSITE-ProRule" id="PRU01091"/>
    </source>
</evidence>
<comment type="caution">
    <text evidence="9">The sequence shown here is derived from an EMBL/GenBank/DDBJ whole genome shotgun (WGS) entry which is preliminary data.</text>
</comment>
<evidence type="ECO:0000313" key="10">
    <source>
        <dbReference type="Proteomes" id="UP000538929"/>
    </source>
</evidence>
<dbReference type="GO" id="GO:0006355">
    <property type="term" value="P:regulation of DNA-templated transcription"/>
    <property type="evidence" value="ECO:0007669"/>
    <property type="project" value="InterPro"/>
</dbReference>
<evidence type="ECO:0000256" key="5">
    <source>
        <dbReference type="ARBA" id="ARBA00023163"/>
    </source>
</evidence>
<comment type="similarity">
    <text evidence="1">Belongs to the AfsR/DnrI/RedD regulatory family.</text>
</comment>
<dbReference type="InterPro" id="IPR001867">
    <property type="entry name" value="OmpR/PhoB-type_DNA-bd"/>
</dbReference>